<dbReference type="InterPro" id="IPR036116">
    <property type="entry name" value="FN3_sf"/>
</dbReference>
<dbReference type="InterPro" id="IPR026444">
    <property type="entry name" value="Secre_tail"/>
</dbReference>
<organism evidence="4 5">
    <name type="scientific">Marivirga lumbricoides</name>
    <dbReference type="NCBI Taxonomy" id="1046115"/>
    <lineage>
        <taxon>Bacteria</taxon>
        <taxon>Pseudomonadati</taxon>
        <taxon>Bacteroidota</taxon>
        <taxon>Cytophagia</taxon>
        <taxon>Cytophagales</taxon>
        <taxon>Marivirgaceae</taxon>
        <taxon>Marivirga</taxon>
    </lineage>
</organism>
<feature type="signal peptide" evidence="2">
    <location>
        <begin position="1"/>
        <end position="22"/>
    </location>
</feature>
<accession>A0A2T4DTV5</accession>
<dbReference type="Pfam" id="PF13517">
    <property type="entry name" value="FG-GAP_3"/>
    <property type="match status" value="3"/>
</dbReference>
<dbReference type="Pfam" id="PF13385">
    <property type="entry name" value="Laminin_G_3"/>
    <property type="match status" value="1"/>
</dbReference>
<evidence type="ECO:0000313" key="5">
    <source>
        <dbReference type="Proteomes" id="UP000240608"/>
    </source>
</evidence>
<dbReference type="Pfam" id="PF00028">
    <property type="entry name" value="Cadherin"/>
    <property type="match status" value="1"/>
</dbReference>
<sequence>MKNLNLLLYTVCIFACVTTVQAQLNPPSQNYVLRFAGEQYAVASDDPTLDLGSEFTMMGWFHFEQVTPGAILMGRLHNPWNNDPYTAYTIGATNFAENNEFVFLLSDGTPGSNTFLLGGVIPENEWVHVAVTLGSATMRIFINGVEYGSTTFSGTPDLNATRFGIGGGVTEDVYLAYQTGFNGFMKQVSVWNVALPEAMIATYASSGIVGNEAGLVAAWNMDNALTDKSSNGLDLAFSNSNIQSQDRIQDPLFYLQEGIDSPWFQVYEQEWFSTLGDPSYVAQDIYPIDFDHDGLKDILISYVEWPATDIPKFTPLHALKNNGDKTFSDVTSTVLGDVQLVLSRFARVADYNGDGYEDIFMVDTGTDCCGSPGNQNTLLFGNQGGTLTNASSTHLPDFDDANHAIDVGDIDNDGDLDIVSAQQGRPLFAPESVENKPELFINDGTGNFILEYERLPVSRDLEGGTSMALIDWDRDGWKDMAFGAGYSPLSDGSSEYYPRKAITLMKNIGNGFYEFINQTMIDSELSAVETLNGFEEHVDMLTIDVDGDGWQDLIVCLNLGDYKGARLDLYLNDGAGNLILNEGAFQSPHFGPRDINFWYIYMKPGDFNNDGWVDLFIEGGHAGDLLFLNDGDGSFTPADFLLTPRTFSFGSASAVADFTGDNRDDIVSLSYGKIQILENLRDYPISAEPLTKPLAPILTSPIDASKVASITTLSWEENSSFALSHIQVANDEAFTNLVFERKDYSGFQLELTGLTEGMEYFWRVRGKNTAGIGNWSLAQSFHINQAPVIENQAFSIDENSVIGTSVGIISATDPDNDILTFSITSGNDLGAFQIDANTAVIQVADSEPLDFETNPTFVLTVEASDGELADEGTISVTLIDLEDDILGIEDQFGNKVRLYPNPIRDIVTIEWDNFKQATIFDLSGKEIGQSDSRSIDLRRLISGFYTITLLGLNGELISVRIIKD</sequence>
<dbReference type="Gene3D" id="2.60.40.60">
    <property type="entry name" value="Cadherins"/>
    <property type="match status" value="1"/>
</dbReference>
<evidence type="ECO:0000256" key="2">
    <source>
        <dbReference type="SAM" id="SignalP"/>
    </source>
</evidence>
<dbReference type="GO" id="GO:0005975">
    <property type="term" value="P:carbohydrate metabolic process"/>
    <property type="evidence" value="ECO:0007669"/>
    <property type="project" value="UniProtKB-ARBA"/>
</dbReference>
<dbReference type="SMART" id="SM00112">
    <property type="entry name" value="CA"/>
    <property type="match status" value="1"/>
</dbReference>
<dbReference type="AlphaFoldDB" id="A0A2T4DTV5"/>
<protein>
    <recommendedName>
        <fullName evidence="3">Cadherin domain-containing protein</fullName>
    </recommendedName>
</protein>
<dbReference type="Gene3D" id="2.60.120.200">
    <property type="match status" value="1"/>
</dbReference>
<dbReference type="InterPro" id="IPR002126">
    <property type="entry name" value="Cadherin-like_dom"/>
</dbReference>
<dbReference type="InterPro" id="IPR013517">
    <property type="entry name" value="FG-GAP"/>
</dbReference>
<dbReference type="SUPFAM" id="SSF49265">
    <property type="entry name" value="Fibronectin type III"/>
    <property type="match status" value="1"/>
</dbReference>
<dbReference type="InterPro" id="IPR013783">
    <property type="entry name" value="Ig-like_fold"/>
</dbReference>
<dbReference type="CDD" id="cd00063">
    <property type="entry name" value="FN3"/>
    <property type="match status" value="1"/>
</dbReference>
<dbReference type="PANTHER" id="PTHR46580:SF4">
    <property type="entry name" value="ATP_GTP-BINDING PROTEIN"/>
    <property type="match status" value="1"/>
</dbReference>
<name>A0A2T4DTV5_9BACT</name>
<dbReference type="GO" id="GO:0007156">
    <property type="term" value="P:homophilic cell adhesion via plasma membrane adhesion molecules"/>
    <property type="evidence" value="ECO:0007669"/>
    <property type="project" value="InterPro"/>
</dbReference>
<keyword evidence="1 2" id="KW-0732">Signal</keyword>
<dbReference type="PANTHER" id="PTHR46580">
    <property type="entry name" value="SENSOR KINASE-RELATED"/>
    <property type="match status" value="1"/>
</dbReference>
<dbReference type="GO" id="GO:0005509">
    <property type="term" value="F:calcium ion binding"/>
    <property type="evidence" value="ECO:0007669"/>
    <property type="project" value="InterPro"/>
</dbReference>
<dbReference type="EMBL" id="PYVU01000020">
    <property type="protein sequence ID" value="PTB97240.1"/>
    <property type="molecule type" value="Genomic_DNA"/>
</dbReference>
<dbReference type="SUPFAM" id="SSF49313">
    <property type="entry name" value="Cadherin-like"/>
    <property type="match status" value="1"/>
</dbReference>
<feature type="chain" id="PRO_5015574399" description="Cadherin domain-containing protein" evidence="2">
    <location>
        <begin position="23"/>
        <end position="964"/>
    </location>
</feature>
<evidence type="ECO:0000313" key="4">
    <source>
        <dbReference type="EMBL" id="PTB97240.1"/>
    </source>
</evidence>
<dbReference type="PROSITE" id="PS50268">
    <property type="entry name" value="CADHERIN_2"/>
    <property type="match status" value="1"/>
</dbReference>
<dbReference type="Gene3D" id="2.130.10.130">
    <property type="entry name" value="Integrin alpha, N-terminal"/>
    <property type="match status" value="2"/>
</dbReference>
<gene>
    <name evidence="4" type="ORF">C9994_03755</name>
</gene>
<dbReference type="InterPro" id="IPR003961">
    <property type="entry name" value="FN3_dom"/>
</dbReference>
<proteinExistence type="predicted"/>
<dbReference type="SUPFAM" id="SSF69318">
    <property type="entry name" value="Integrin alpha N-terminal domain"/>
    <property type="match status" value="1"/>
</dbReference>
<dbReference type="InterPro" id="IPR015919">
    <property type="entry name" value="Cadherin-like_sf"/>
</dbReference>
<feature type="domain" description="Cadherin" evidence="3">
    <location>
        <begin position="788"/>
        <end position="892"/>
    </location>
</feature>
<dbReference type="InterPro" id="IPR028994">
    <property type="entry name" value="Integrin_alpha_N"/>
</dbReference>
<dbReference type="Gene3D" id="2.60.40.10">
    <property type="entry name" value="Immunoglobulins"/>
    <property type="match status" value="1"/>
</dbReference>
<dbReference type="NCBIfam" id="TIGR04183">
    <property type="entry name" value="Por_Secre_tail"/>
    <property type="match status" value="1"/>
</dbReference>
<dbReference type="InterPro" id="IPR013320">
    <property type="entry name" value="ConA-like_dom_sf"/>
</dbReference>
<dbReference type="GO" id="GO:0004553">
    <property type="term" value="F:hydrolase activity, hydrolyzing O-glycosyl compounds"/>
    <property type="evidence" value="ECO:0007669"/>
    <property type="project" value="UniProtKB-ARBA"/>
</dbReference>
<evidence type="ECO:0000259" key="3">
    <source>
        <dbReference type="PROSITE" id="PS50268"/>
    </source>
</evidence>
<dbReference type="Pfam" id="PF18962">
    <property type="entry name" value="Por_Secre_tail"/>
    <property type="match status" value="1"/>
</dbReference>
<dbReference type="CDD" id="cd11304">
    <property type="entry name" value="Cadherin_repeat"/>
    <property type="match status" value="1"/>
</dbReference>
<dbReference type="SUPFAM" id="SSF49899">
    <property type="entry name" value="Concanavalin A-like lectins/glucanases"/>
    <property type="match status" value="1"/>
</dbReference>
<dbReference type="GO" id="GO:0016020">
    <property type="term" value="C:membrane"/>
    <property type="evidence" value="ECO:0007669"/>
    <property type="project" value="InterPro"/>
</dbReference>
<reference evidence="4 5" key="1">
    <citation type="submission" date="2018-03" db="EMBL/GenBank/DDBJ databases">
        <title>Cross-interface Injection: A General Nanoliter Liquid Handling Method Applied to Single Cells Genome Amplification Automated Nanoliter Liquid Handling Applied to Single Cell Multiple Displacement Amplification.</title>
        <authorList>
            <person name="Yun J."/>
            <person name="Xu P."/>
            <person name="Xu J."/>
            <person name="Dai X."/>
            <person name="Wang Y."/>
            <person name="Zheng X."/>
            <person name="Cao C."/>
            <person name="Yi Q."/>
            <person name="Zhu Y."/>
            <person name="Wang L."/>
            <person name="Dong Z."/>
            <person name="Huang Y."/>
            <person name="Huang L."/>
            <person name="Du W."/>
        </authorList>
    </citation>
    <scope>NUCLEOTIDE SEQUENCE [LARGE SCALE GENOMIC DNA]</scope>
    <source>
        <strain evidence="4 5">Z-D1-2</strain>
    </source>
</reference>
<dbReference type="Proteomes" id="UP000240608">
    <property type="component" value="Unassembled WGS sequence"/>
</dbReference>
<comment type="caution">
    <text evidence="4">The sequence shown here is derived from an EMBL/GenBank/DDBJ whole genome shotgun (WGS) entry which is preliminary data.</text>
</comment>
<evidence type="ECO:0000256" key="1">
    <source>
        <dbReference type="ARBA" id="ARBA00022729"/>
    </source>
</evidence>